<gene>
    <name evidence="2" type="ORF">JCM19235_4625</name>
</gene>
<feature type="transmembrane region" description="Helical" evidence="1">
    <location>
        <begin position="12"/>
        <end position="31"/>
    </location>
</feature>
<dbReference type="EMBL" id="BBMR01000023">
    <property type="protein sequence ID" value="GAL23509.1"/>
    <property type="molecule type" value="Genomic_DNA"/>
</dbReference>
<evidence type="ECO:0000256" key="1">
    <source>
        <dbReference type="SAM" id="Phobius"/>
    </source>
</evidence>
<keyword evidence="1" id="KW-0812">Transmembrane</keyword>
<proteinExistence type="predicted"/>
<keyword evidence="1" id="KW-0472">Membrane</keyword>
<reference evidence="2 3" key="2">
    <citation type="submission" date="2014-09" db="EMBL/GenBank/DDBJ databases">
        <authorList>
            <consortium name="NBRP consortium"/>
            <person name="Sawabe T."/>
            <person name="Meirelles P."/>
            <person name="Nakanishi M."/>
            <person name="Sayaka M."/>
            <person name="Hattori M."/>
            <person name="Ohkuma M."/>
        </authorList>
    </citation>
    <scope>NUCLEOTIDE SEQUENCE [LARGE SCALE GENOMIC DNA]</scope>
    <source>
        <strain evidence="3">JCM19235</strain>
    </source>
</reference>
<protein>
    <submittedName>
        <fullName evidence="2">Uncharacterized protein</fullName>
    </submittedName>
</protein>
<name>A0A090SAJ4_9VIBR</name>
<dbReference type="Proteomes" id="UP000029228">
    <property type="component" value="Unassembled WGS sequence"/>
</dbReference>
<accession>A0A090SAJ4</accession>
<evidence type="ECO:0000313" key="3">
    <source>
        <dbReference type="Proteomes" id="UP000029228"/>
    </source>
</evidence>
<sequence length="37" mass="4249">MKHSYRVTLHRLNLAMSTSMSLALIITLMFGRVEKAQ</sequence>
<dbReference type="AlphaFoldDB" id="A0A090SAJ4"/>
<comment type="caution">
    <text evidence="2">The sequence shown here is derived from an EMBL/GenBank/DDBJ whole genome shotgun (WGS) entry which is preliminary data.</text>
</comment>
<dbReference type="STRING" id="990268.JCM19235_4625"/>
<organism evidence="2 3">
    <name type="scientific">Vibrio maritimus</name>
    <dbReference type="NCBI Taxonomy" id="990268"/>
    <lineage>
        <taxon>Bacteria</taxon>
        <taxon>Pseudomonadati</taxon>
        <taxon>Pseudomonadota</taxon>
        <taxon>Gammaproteobacteria</taxon>
        <taxon>Vibrionales</taxon>
        <taxon>Vibrionaceae</taxon>
        <taxon>Vibrio</taxon>
    </lineage>
</organism>
<reference evidence="2 3" key="1">
    <citation type="submission" date="2014-09" db="EMBL/GenBank/DDBJ databases">
        <title>Vibrio maritimus JCM 19235. (C45) whole genome shotgun sequence.</title>
        <authorList>
            <person name="Sawabe T."/>
            <person name="Meirelles P."/>
            <person name="Nakanishi M."/>
            <person name="Sayaka M."/>
            <person name="Hattori M."/>
            <person name="Ohkuma M."/>
        </authorList>
    </citation>
    <scope>NUCLEOTIDE SEQUENCE [LARGE SCALE GENOMIC DNA]</scope>
    <source>
        <strain evidence="3">JCM19235</strain>
    </source>
</reference>
<evidence type="ECO:0000313" key="2">
    <source>
        <dbReference type="EMBL" id="GAL23509.1"/>
    </source>
</evidence>
<keyword evidence="3" id="KW-1185">Reference proteome</keyword>
<keyword evidence="1" id="KW-1133">Transmembrane helix</keyword>